<keyword evidence="1" id="KW-0413">Isomerase</keyword>
<keyword evidence="1" id="KW-0697">Rotamase</keyword>
<dbReference type="Pfam" id="PF00160">
    <property type="entry name" value="Pro_isomerase"/>
    <property type="match status" value="1"/>
</dbReference>
<organism evidence="3 4">
    <name type="scientific">Polarella glacialis</name>
    <name type="common">Dinoflagellate</name>
    <dbReference type="NCBI Taxonomy" id="89957"/>
    <lineage>
        <taxon>Eukaryota</taxon>
        <taxon>Sar</taxon>
        <taxon>Alveolata</taxon>
        <taxon>Dinophyceae</taxon>
        <taxon>Suessiales</taxon>
        <taxon>Suessiaceae</taxon>
        <taxon>Polarella</taxon>
    </lineage>
</organism>
<dbReference type="PANTHER" id="PTHR11071">
    <property type="entry name" value="PEPTIDYL-PROLYL CIS-TRANS ISOMERASE"/>
    <property type="match status" value="1"/>
</dbReference>
<evidence type="ECO:0000259" key="2">
    <source>
        <dbReference type="PROSITE" id="PS50072"/>
    </source>
</evidence>
<comment type="caution">
    <text evidence="3">The sequence shown here is derived from an EMBL/GenBank/DDBJ whole genome shotgun (WGS) entry which is preliminary data.</text>
</comment>
<name>A0A813G5A4_POLGL</name>
<evidence type="ECO:0000256" key="1">
    <source>
        <dbReference type="RuleBase" id="RU363019"/>
    </source>
</evidence>
<dbReference type="GO" id="GO:0016018">
    <property type="term" value="F:cyclosporin A binding"/>
    <property type="evidence" value="ECO:0007669"/>
    <property type="project" value="TreeGrafter"/>
</dbReference>
<sequence>DGNMYVFFEVEISGVNIGRMIFKLYNQIVPKTAENFRALCLGDRGQGLITKMPLNFGGAKFHRVIPGFMCQ</sequence>
<accession>A0A813G5A4</accession>
<dbReference type="EMBL" id="CAJNNV010027250">
    <property type="protein sequence ID" value="CAE8619888.1"/>
    <property type="molecule type" value="Genomic_DNA"/>
</dbReference>
<gene>
    <name evidence="3" type="ORF">PGLA1383_LOCUS37466</name>
</gene>
<comment type="catalytic activity">
    <reaction evidence="1">
        <text>[protein]-peptidylproline (omega=180) = [protein]-peptidylproline (omega=0)</text>
        <dbReference type="Rhea" id="RHEA:16237"/>
        <dbReference type="Rhea" id="RHEA-COMP:10747"/>
        <dbReference type="Rhea" id="RHEA-COMP:10748"/>
        <dbReference type="ChEBI" id="CHEBI:83833"/>
        <dbReference type="ChEBI" id="CHEBI:83834"/>
        <dbReference type="EC" id="5.2.1.8"/>
    </reaction>
</comment>
<protein>
    <recommendedName>
        <fullName evidence="1">Peptidyl-prolyl cis-trans isomerase</fullName>
        <shortName evidence="1">PPIase</shortName>
        <ecNumber evidence="1">5.2.1.8</ecNumber>
    </recommendedName>
</protein>
<comment type="function">
    <text evidence="1">PPIases accelerate the folding of proteins. It catalyzes the cis-trans isomerization of proline imidic peptide bonds in oligopeptides.</text>
</comment>
<reference evidence="3" key="1">
    <citation type="submission" date="2021-02" db="EMBL/GenBank/DDBJ databases">
        <authorList>
            <person name="Dougan E. K."/>
            <person name="Rhodes N."/>
            <person name="Thang M."/>
            <person name="Chan C."/>
        </authorList>
    </citation>
    <scope>NUCLEOTIDE SEQUENCE</scope>
</reference>
<feature type="domain" description="PPIase cyclophilin-type" evidence="2">
    <location>
        <begin position="7"/>
        <end position="71"/>
    </location>
</feature>
<dbReference type="EC" id="5.2.1.8" evidence="1"/>
<comment type="similarity">
    <text evidence="1">Belongs to the cyclophilin-type PPIase family.</text>
</comment>
<feature type="non-terminal residue" evidence="3">
    <location>
        <position position="71"/>
    </location>
</feature>
<proteinExistence type="inferred from homology"/>
<dbReference type="SUPFAM" id="SSF50891">
    <property type="entry name" value="Cyclophilin-like"/>
    <property type="match status" value="1"/>
</dbReference>
<dbReference type="PRINTS" id="PR00153">
    <property type="entry name" value="CSAPPISMRASE"/>
</dbReference>
<dbReference type="GO" id="GO:0006457">
    <property type="term" value="P:protein folding"/>
    <property type="evidence" value="ECO:0007669"/>
    <property type="project" value="TreeGrafter"/>
</dbReference>
<dbReference type="GO" id="GO:0005737">
    <property type="term" value="C:cytoplasm"/>
    <property type="evidence" value="ECO:0007669"/>
    <property type="project" value="TreeGrafter"/>
</dbReference>
<keyword evidence="4" id="KW-1185">Reference proteome</keyword>
<dbReference type="Proteomes" id="UP000654075">
    <property type="component" value="Unassembled WGS sequence"/>
</dbReference>
<evidence type="ECO:0000313" key="4">
    <source>
        <dbReference type="Proteomes" id="UP000654075"/>
    </source>
</evidence>
<dbReference type="PROSITE" id="PS50072">
    <property type="entry name" value="CSA_PPIASE_2"/>
    <property type="match status" value="1"/>
</dbReference>
<dbReference type="OrthoDB" id="193499at2759"/>
<dbReference type="InterPro" id="IPR002130">
    <property type="entry name" value="Cyclophilin-type_PPIase_dom"/>
</dbReference>
<dbReference type="AlphaFoldDB" id="A0A813G5A4"/>
<dbReference type="OMA" id="HRAVPEX"/>
<dbReference type="InterPro" id="IPR029000">
    <property type="entry name" value="Cyclophilin-like_dom_sf"/>
</dbReference>
<dbReference type="GO" id="GO:0003755">
    <property type="term" value="F:peptidyl-prolyl cis-trans isomerase activity"/>
    <property type="evidence" value="ECO:0007669"/>
    <property type="project" value="UniProtKB-UniRule"/>
</dbReference>
<feature type="non-terminal residue" evidence="3">
    <location>
        <position position="1"/>
    </location>
</feature>
<dbReference type="PANTHER" id="PTHR11071:SF561">
    <property type="entry name" value="PEPTIDYL-PROLYL CIS-TRANS ISOMERASE D-RELATED"/>
    <property type="match status" value="1"/>
</dbReference>
<dbReference type="Gene3D" id="2.40.100.10">
    <property type="entry name" value="Cyclophilin-like"/>
    <property type="match status" value="1"/>
</dbReference>
<evidence type="ECO:0000313" key="3">
    <source>
        <dbReference type="EMBL" id="CAE8619888.1"/>
    </source>
</evidence>